<dbReference type="Proteomes" id="UP000094065">
    <property type="component" value="Unassembled WGS sequence"/>
</dbReference>
<feature type="region of interest" description="Disordered" evidence="1">
    <location>
        <begin position="1"/>
        <end position="128"/>
    </location>
</feature>
<feature type="compositionally biased region" description="Basic residues" evidence="1">
    <location>
        <begin position="96"/>
        <end position="107"/>
    </location>
</feature>
<sequence>MVSSLQLSTSGEDTSKTSTTLPSFGDLIKSLQSPEEQHGLQNPSHPPHSHAHAHRQEPYPTHGHHHHDIPPRSPSTPPDASRSFSQQQGPSPVSHHISHPHIPRGRPRSNTAPSVSNTHLSSPFSHHRHLANTEHCADRVRALKDGDGEWSIFDSVAPSVLPYHARPHLHSRASTPHSSSPSPSCETFSHMYAQHSNAASPPPCAMYRPYHSRTPSLSSQSYTSHSSPLSNGAPLTPKSIQSVYDDVELRRSCSRTPMPTYGLGIGSEKLGGAKEAREVKVPQLPRMR</sequence>
<dbReference type="OrthoDB" id="2574630at2759"/>
<dbReference type="RefSeq" id="XP_018988952.1">
    <property type="nucleotide sequence ID" value="XM_019143288.1"/>
</dbReference>
<feature type="compositionally biased region" description="Basic and acidic residues" evidence="1">
    <location>
        <begin position="271"/>
        <end position="280"/>
    </location>
</feature>
<keyword evidence="3" id="KW-1185">Reference proteome</keyword>
<reference evidence="2 3" key="1">
    <citation type="submission" date="2016-06" db="EMBL/GenBank/DDBJ databases">
        <title>Evolution of pathogenesis and genome organization in the Tremellales.</title>
        <authorList>
            <person name="Cuomo C."/>
            <person name="Litvintseva A."/>
            <person name="Heitman J."/>
            <person name="Chen Y."/>
            <person name="Sun S."/>
            <person name="Springer D."/>
            <person name="Dromer F."/>
            <person name="Young S."/>
            <person name="Zeng Q."/>
            <person name="Chapman S."/>
            <person name="Gujja S."/>
            <person name="Saif S."/>
            <person name="Birren B."/>
        </authorList>
    </citation>
    <scope>NUCLEOTIDE SEQUENCE [LARGE SCALE GENOMIC DNA]</scope>
    <source>
        <strain evidence="2 3">CBS 6039</strain>
    </source>
</reference>
<accession>A0A1E3HC39</accession>
<organism evidence="2 3">
    <name type="scientific">Cryptococcus amylolentus CBS 6039</name>
    <dbReference type="NCBI Taxonomy" id="1295533"/>
    <lineage>
        <taxon>Eukaryota</taxon>
        <taxon>Fungi</taxon>
        <taxon>Dikarya</taxon>
        <taxon>Basidiomycota</taxon>
        <taxon>Agaricomycotina</taxon>
        <taxon>Tremellomycetes</taxon>
        <taxon>Tremellales</taxon>
        <taxon>Cryptococcaceae</taxon>
        <taxon>Cryptococcus</taxon>
    </lineage>
</organism>
<feature type="compositionally biased region" description="Polar residues" evidence="1">
    <location>
        <begin position="1"/>
        <end position="22"/>
    </location>
</feature>
<feature type="compositionally biased region" description="Polar residues" evidence="1">
    <location>
        <begin position="110"/>
        <end position="124"/>
    </location>
</feature>
<proteinExistence type="predicted"/>
<name>A0A1E3HC39_9TREE</name>
<dbReference type="AlphaFoldDB" id="A0A1E3HC39"/>
<feature type="compositionally biased region" description="Low complexity" evidence="1">
    <location>
        <begin position="212"/>
        <end position="230"/>
    </location>
</feature>
<dbReference type="EMBL" id="AWGJ01000014">
    <property type="protein sequence ID" value="ODN73011.1"/>
    <property type="molecule type" value="Genomic_DNA"/>
</dbReference>
<feature type="region of interest" description="Disordered" evidence="1">
    <location>
        <begin position="264"/>
        <end position="288"/>
    </location>
</feature>
<feature type="compositionally biased region" description="Polar residues" evidence="1">
    <location>
        <begin position="30"/>
        <end position="42"/>
    </location>
</feature>
<dbReference type="RefSeq" id="XP_018988951.1">
    <property type="nucleotide sequence ID" value="XM_019143287.1"/>
</dbReference>
<evidence type="ECO:0000313" key="2">
    <source>
        <dbReference type="EMBL" id="ODN73011.1"/>
    </source>
</evidence>
<comment type="caution">
    <text evidence="2">The sequence shown here is derived from an EMBL/GenBank/DDBJ whole genome shotgun (WGS) entry which is preliminary data.</text>
</comment>
<dbReference type="STRING" id="1295533.A0A1E3HC39"/>
<protein>
    <submittedName>
        <fullName evidence="2">Uncharacterized protein</fullName>
    </submittedName>
</protein>
<feature type="region of interest" description="Disordered" evidence="1">
    <location>
        <begin position="204"/>
        <end position="238"/>
    </location>
</feature>
<evidence type="ECO:0000313" key="3">
    <source>
        <dbReference type="Proteomes" id="UP000094065"/>
    </source>
</evidence>
<dbReference type="GeneID" id="30159718"/>
<evidence type="ECO:0000256" key="1">
    <source>
        <dbReference type="SAM" id="MobiDB-lite"/>
    </source>
</evidence>
<gene>
    <name evidence="2" type="ORF">L202_08409</name>
</gene>
<dbReference type="EMBL" id="AWGJ01000014">
    <property type="protein sequence ID" value="ODN73010.1"/>
    <property type="molecule type" value="Genomic_DNA"/>
</dbReference>